<sequence length="199" mass="21928">MIYSFGLPPRADEDPPYPDFHLQDTEHGNDRSGSSSWLYSRRRGKADSYLPLHLDDAFMVSPDTEELIGGRARFRISDCDTSGHRRRAWRHPAALTHQLAGTGGELRLVRNYDGDQGTAWEEVTAMLTLNGITDAVPLGRLNVVGPLPSIADGGGHVAAVSVDVPFRASVWGLALPKHAWCHVHLEGLGHLLPQWPVQR</sequence>
<accession>A0A918D7A9</accession>
<dbReference type="EMBL" id="BMMM01000013">
    <property type="protein sequence ID" value="GGN80010.1"/>
    <property type="molecule type" value="Genomic_DNA"/>
</dbReference>
<feature type="compositionally biased region" description="Basic and acidic residues" evidence="1">
    <location>
        <begin position="21"/>
        <end position="30"/>
    </location>
</feature>
<proteinExistence type="predicted"/>
<protein>
    <submittedName>
        <fullName evidence="2">Uncharacterized protein</fullName>
    </submittedName>
</protein>
<name>A0A918D7A9_9ACTN</name>
<evidence type="ECO:0000313" key="3">
    <source>
        <dbReference type="Proteomes" id="UP000600365"/>
    </source>
</evidence>
<dbReference type="Proteomes" id="UP000600365">
    <property type="component" value="Unassembled WGS sequence"/>
</dbReference>
<keyword evidence="3" id="KW-1185">Reference proteome</keyword>
<evidence type="ECO:0000313" key="2">
    <source>
        <dbReference type="EMBL" id="GGN80010.1"/>
    </source>
</evidence>
<dbReference type="RefSeq" id="WP_189189671.1">
    <property type="nucleotide sequence ID" value="NZ_BMMM01000013.1"/>
</dbReference>
<evidence type="ECO:0000256" key="1">
    <source>
        <dbReference type="SAM" id="MobiDB-lite"/>
    </source>
</evidence>
<organism evidence="2 3">
    <name type="scientific">Streptomyces albiflavescens</name>
    <dbReference type="NCBI Taxonomy" id="1623582"/>
    <lineage>
        <taxon>Bacteria</taxon>
        <taxon>Bacillati</taxon>
        <taxon>Actinomycetota</taxon>
        <taxon>Actinomycetes</taxon>
        <taxon>Kitasatosporales</taxon>
        <taxon>Streptomycetaceae</taxon>
        <taxon>Streptomyces</taxon>
    </lineage>
</organism>
<comment type="caution">
    <text evidence="2">The sequence shown here is derived from an EMBL/GenBank/DDBJ whole genome shotgun (WGS) entry which is preliminary data.</text>
</comment>
<feature type="region of interest" description="Disordered" evidence="1">
    <location>
        <begin position="1"/>
        <end position="37"/>
    </location>
</feature>
<gene>
    <name evidence="2" type="ORF">GCM10011579_065070</name>
</gene>
<reference evidence="2 3" key="1">
    <citation type="journal article" date="2014" name="Int. J. Syst. Evol. Microbiol.">
        <title>Complete genome sequence of Corynebacterium casei LMG S-19264T (=DSM 44701T), isolated from a smear-ripened cheese.</title>
        <authorList>
            <consortium name="US DOE Joint Genome Institute (JGI-PGF)"/>
            <person name="Walter F."/>
            <person name="Albersmeier A."/>
            <person name="Kalinowski J."/>
            <person name="Ruckert C."/>
        </authorList>
    </citation>
    <scope>NUCLEOTIDE SEQUENCE [LARGE SCALE GENOMIC DNA]</scope>
    <source>
        <strain evidence="2 3">CGMCC 4.7111</strain>
    </source>
</reference>
<dbReference type="AlphaFoldDB" id="A0A918D7A9"/>